<dbReference type="Gene3D" id="3.40.50.1820">
    <property type="entry name" value="alpha/beta hydrolase"/>
    <property type="match status" value="1"/>
</dbReference>
<dbReference type="EMBL" id="DRTD01000100">
    <property type="protein sequence ID" value="HHE54405.1"/>
    <property type="molecule type" value="Genomic_DNA"/>
</dbReference>
<gene>
    <name evidence="3" type="ORF">ENL21_01390</name>
</gene>
<dbReference type="InterPro" id="IPR008979">
    <property type="entry name" value="Galactose-bd-like_sf"/>
</dbReference>
<evidence type="ECO:0000259" key="2">
    <source>
        <dbReference type="SMART" id="SM00939"/>
    </source>
</evidence>
<evidence type="ECO:0000313" key="3">
    <source>
        <dbReference type="EMBL" id="HHE54405.1"/>
    </source>
</evidence>
<feature type="domain" description="Xaa-Pro dipeptidyl-peptidase C-terminal" evidence="2">
    <location>
        <begin position="353"/>
        <end position="610"/>
    </location>
</feature>
<proteinExistence type="predicted"/>
<dbReference type="Proteomes" id="UP000886111">
    <property type="component" value="Unassembled WGS sequence"/>
</dbReference>
<sequence length="618" mass="72154">MRVVAFFLFVLLGWQMLFAQQTFEVKNHYSKKEIYIPMRDGVKLFTSIYLPKDTTKDYPILMLRTPYSVYPYGSDKFKKRLGPSERFAREGFIFVYQDVRGQFMSEGQFVNMRPYIPNKSGNQIDETTDTYDTIDWLIKNLPHNNGRVGIWGISYPGFYAAMSTIDAHPALKAVSPQAPIADWFIGDDMHHHGAFSLMLAFNFFANFGRPRPKPINKWPKRFKHGTPDGYQFFLDLGPLPNANKKYFHHQIAFWDSAMAHPNYDYFWQRRNILPHLKNIKPAVLTVGGWFDAEDLYGPLNIYKTIEQEDRQNKNFLVMGPWSHGAWERSKGDRLGDIRFGAKTSEFFQDSVLFPFFMHYLKGTFVLDQPEALCFDTGLLRWSYFEQWPIKIRTKKLFLKSGGKLDFLPPQEKQAFDEYISDPQNPVPFTAKITNTWGQTFMVEDQRFAARRPDVLVFKSQILDSTLTIAGPLKARLYITSTGSDADFIVKLIDVWPDTTRDFKPNPCQVRMGGYQQLIRAEIMRARFRNSYTNPEPLTPGQITTIDIPLNDIYHTFKPGHRLMVQIQSSWFPLFDRNPQKFVNIYQARDEDFQKATQRVYFSRDYPSYIELKILPATQ</sequence>
<evidence type="ECO:0000256" key="1">
    <source>
        <dbReference type="ARBA" id="ARBA00022801"/>
    </source>
</evidence>
<dbReference type="Gene3D" id="2.60.120.260">
    <property type="entry name" value="Galactose-binding domain-like"/>
    <property type="match status" value="1"/>
</dbReference>
<dbReference type="SUPFAM" id="SSF49785">
    <property type="entry name" value="Galactose-binding domain-like"/>
    <property type="match status" value="1"/>
</dbReference>
<keyword evidence="1 3" id="KW-0378">Hydrolase</keyword>
<dbReference type="AlphaFoldDB" id="A0A7V5H276"/>
<name>A0A7V5H276_CALAY</name>
<dbReference type="InterPro" id="IPR005674">
    <property type="entry name" value="CocE/Ser_esterase"/>
</dbReference>
<dbReference type="NCBIfam" id="TIGR00976">
    <property type="entry name" value="CocE_NonD"/>
    <property type="match status" value="1"/>
</dbReference>
<dbReference type="SUPFAM" id="SSF53474">
    <property type="entry name" value="alpha/beta-Hydrolases"/>
    <property type="match status" value="1"/>
</dbReference>
<dbReference type="Pfam" id="PF08530">
    <property type="entry name" value="PepX_C"/>
    <property type="match status" value="1"/>
</dbReference>
<organism evidence="3">
    <name type="scientific">Caldithrix abyssi</name>
    <dbReference type="NCBI Taxonomy" id="187145"/>
    <lineage>
        <taxon>Bacteria</taxon>
        <taxon>Pseudomonadati</taxon>
        <taxon>Calditrichota</taxon>
        <taxon>Calditrichia</taxon>
        <taxon>Calditrichales</taxon>
        <taxon>Calditrichaceae</taxon>
        <taxon>Caldithrix</taxon>
    </lineage>
</organism>
<dbReference type="SMART" id="SM00939">
    <property type="entry name" value="PepX_C"/>
    <property type="match status" value="1"/>
</dbReference>
<dbReference type="Gene3D" id="1.10.3020.10">
    <property type="entry name" value="alpha-amino acid ester hydrolase ( Helical cap domain)"/>
    <property type="match status" value="1"/>
</dbReference>
<accession>A0A7V5H276</accession>
<protein>
    <submittedName>
        <fullName evidence="3">CocE/NonD family hydrolase</fullName>
    </submittedName>
</protein>
<reference evidence="3" key="1">
    <citation type="journal article" date="2020" name="mSystems">
        <title>Genome- and Community-Level Interaction Insights into Carbon Utilization and Element Cycling Functions of Hydrothermarchaeota in Hydrothermal Sediment.</title>
        <authorList>
            <person name="Zhou Z."/>
            <person name="Liu Y."/>
            <person name="Xu W."/>
            <person name="Pan J."/>
            <person name="Luo Z.H."/>
            <person name="Li M."/>
        </authorList>
    </citation>
    <scope>NUCLEOTIDE SEQUENCE [LARGE SCALE GENOMIC DNA]</scope>
    <source>
        <strain evidence="3">HyVt-76</strain>
    </source>
</reference>
<dbReference type="GO" id="GO:0008239">
    <property type="term" value="F:dipeptidyl-peptidase activity"/>
    <property type="evidence" value="ECO:0007669"/>
    <property type="project" value="InterPro"/>
</dbReference>
<dbReference type="InterPro" id="IPR000383">
    <property type="entry name" value="Xaa-Pro-like_dom"/>
</dbReference>
<dbReference type="Pfam" id="PF02129">
    <property type="entry name" value="Peptidase_S15"/>
    <property type="match status" value="1"/>
</dbReference>
<dbReference type="InterPro" id="IPR029058">
    <property type="entry name" value="AB_hydrolase_fold"/>
</dbReference>
<dbReference type="InterPro" id="IPR013736">
    <property type="entry name" value="Xaa-Pro_dipept_C"/>
</dbReference>
<comment type="caution">
    <text evidence="3">The sequence shown here is derived from an EMBL/GenBank/DDBJ whole genome shotgun (WGS) entry which is preliminary data.</text>
</comment>